<accession>A0A135URG9</accession>
<gene>
    <name evidence="2" type="ORF">CSAL01_03917</name>
</gene>
<dbReference type="STRING" id="1209931.A0A135URG9"/>
<evidence type="ECO:0000313" key="3">
    <source>
        <dbReference type="Proteomes" id="UP000070121"/>
    </source>
</evidence>
<keyword evidence="3" id="KW-1185">Reference proteome</keyword>
<dbReference type="SUPFAM" id="SSF63829">
    <property type="entry name" value="Calcium-dependent phosphotriesterase"/>
    <property type="match status" value="1"/>
</dbReference>
<dbReference type="OrthoDB" id="4405280at2759"/>
<feature type="domain" description="DUF6923" evidence="1">
    <location>
        <begin position="194"/>
        <end position="424"/>
    </location>
</feature>
<protein>
    <submittedName>
        <fullName evidence="2">Proline rich protein 5MeD</fullName>
    </submittedName>
</protein>
<name>A0A135URG9_9PEZI</name>
<sequence>MSNSTPTSSGSLSSILSSTSSSSDLNLIITLADVEHLFLKHSYNFRCAQHVADFIERFHILHTDEIVVFLDVFVYFKQLFFVFVKQRQCPGKYAGLNELELKQHFLNYNHEKLIIELIVLLKSQQYLDIVFELDFLKFKLKFELNFKLKLKLDLVFFTNYYINEQLIQLEVVASATQGPAFSCPTTGFLIQSLTLFSLNLATGERTQIADNVGGDSARNINALGYNAREDYLYGISQNEGATDFKIIRILANGTGTYVSTVSKLTSGLFNSGDIDENGQYWISTGGTDYYQYNFAPGTSNYGGLVSSGKLSGTGGYTIGDWTVVPSVGGGDLWSIGVSGQSAYLLRWNRSTHLFTTVRNLGNLTGASSSTTPFWGASYATTDGYLFAVENGTGQIWRIAVDGSSAPLRLKDAPVSSRNDGARCLDSGAIVVGS</sequence>
<dbReference type="InterPro" id="IPR054215">
    <property type="entry name" value="DUF6923"/>
</dbReference>
<proteinExistence type="predicted"/>
<comment type="caution">
    <text evidence="2">The sequence shown here is derived from an EMBL/GenBank/DDBJ whole genome shotgun (WGS) entry which is preliminary data.</text>
</comment>
<dbReference type="Proteomes" id="UP000070121">
    <property type="component" value="Unassembled WGS sequence"/>
</dbReference>
<evidence type="ECO:0000259" key="1">
    <source>
        <dbReference type="Pfam" id="PF21959"/>
    </source>
</evidence>
<dbReference type="Pfam" id="PF21959">
    <property type="entry name" value="DUF6923"/>
    <property type="match status" value="1"/>
</dbReference>
<organism evidence="2 3">
    <name type="scientific">Colletotrichum salicis</name>
    <dbReference type="NCBI Taxonomy" id="1209931"/>
    <lineage>
        <taxon>Eukaryota</taxon>
        <taxon>Fungi</taxon>
        <taxon>Dikarya</taxon>
        <taxon>Ascomycota</taxon>
        <taxon>Pezizomycotina</taxon>
        <taxon>Sordariomycetes</taxon>
        <taxon>Hypocreomycetidae</taxon>
        <taxon>Glomerellales</taxon>
        <taxon>Glomerellaceae</taxon>
        <taxon>Colletotrichum</taxon>
        <taxon>Colletotrichum acutatum species complex</taxon>
    </lineage>
</organism>
<reference evidence="2 3" key="1">
    <citation type="submission" date="2014-02" db="EMBL/GenBank/DDBJ databases">
        <title>The genome sequence of Colletotrichum salicis CBS 607.94.</title>
        <authorList>
            <person name="Baroncelli R."/>
            <person name="Thon M.R."/>
        </authorList>
    </citation>
    <scope>NUCLEOTIDE SEQUENCE [LARGE SCALE GENOMIC DNA]</scope>
    <source>
        <strain evidence="2 3">CBS 607.94</strain>
    </source>
</reference>
<dbReference type="AlphaFoldDB" id="A0A135URG9"/>
<dbReference type="EMBL" id="JFFI01001136">
    <property type="protein sequence ID" value="KXH62967.1"/>
    <property type="molecule type" value="Genomic_DNA"/>
</dbReference>
<evidence type="ECO:0000313" key="2">
    <source>
        <dbReference type="EMBL" id="KXH62967.1"/>
    </source>
</evidence>